<feature type="domain" description="HTH Mu-type" evidence="1">
    <location>
        <begin position="42"/>
        <end position="105"/>
    </location>
</feature>
<evidence type="ECO:0000259" key="1">
    <source>
        <dbReference type="PROSITE" id="PS51702"/>
    </source>
</evidence>
<dbReference type="AlphaFoldDB" id="A0A443LN74"/>
<name>A0A443LN74_9RHOB</name>
<sequence>MDERFDLTVAVDADTWAYAQRRMAFLEAMLVRVLREHFELQEWFAAAELEALRLPGLPTHRSTITRKARQEGWECRWSNGRYLFHVSALPSRAFDALLARILDLPPIEAEAGEWFDLPAPPAPAPPMPVNTAPPWVLPLMRLMRNETGGDLARAWRELPHHVPEGTALPSVEEAAQVLVRFGLA</sequence>
<reference evidence="2 3" key="1">
    <citation type="submission" date="2019-01" db="EMBL/GenBank/DDBJ databases">
        <title>Sinorhodobacter populi sp. nov. isolated from the symptomatic bark tissue of Populus euramericana canker.</title>
        <authorList>
            <person name="Xu G."/>
        </authorList>
    </citation>
    <scope>NUCLEOTIDE SEQUENCE [LARGE SCALE GENOMIC DNA]</scope>
    <source>
        <strain evidence="2 3">CCTCC AB2012026</strain>
    </source>
</reference>
<evidence type="ECO:0000313" key="3">
    <source>
        <dbReference type="Proteomes" id="UP000286594"/>
    </source>
</evidence>
<dbReference type="OrthoDB" id="7358490at2"/>
<gene>
    <name evidence="2" type="ORF">EOW65_06435</name>
</gene>
<dbReference type="Pfam" id="PF02316">
    <property type="entry name" value="HTH_Tnp_Mu_1"/>
    <property type="match status" value="1"/>
</dbReference>
<keyword evidence="3" id="KW-1185">Reference proteome</keyword>
<dbReference type="GO" id="GO:0003677">
    <property type="term" value="F:DNA binding"/>
    <property type="evidence" value="ECO:0007669"/>
    <property type="project" value="InterPro"/>
</dbReference>
<proteinExistence type="predicted"/>
<dbReference type="InterPro" id="IPR009061">
    <property type="entry name" value="DNA-bd_dom_put_sf"/>
</dbReference>
<dbReference type="RefSeq" id="WP_128148147.1">
    <property type="nucleotide sequence ID" value="NZ_SAVB01000006.1"/>
</dbReference>
<protein>
    <recommendedName>
        <fullName evidence="1">HTH Mu-type domain-containing protein</fullName>
    </recommendedName>
</protein>
<dbReference type="InterPro" id="IPR036388">
    <property type="entry name" value="WH-like_DNA-bd_sf"/>
</dbReference>
<dbReference type="InterPro" id="IPR003314">
    <property type="entry name" value="Mu-type_HTH"/>
</dbReference>
<dbReference type="Proteomes" id="UP000286594">
    <property type="component" value="Unassembled WGS sequence"/>
</dbReference>
<accession>A0A443LN74</accession>
<dbReference type="SUPFAM" id="SSF46955">
    <property type="entry name" value="Putative DNA-binding domain"/>
    <property type="match status" value="1"/>
</dbReference>
<dbReference type="Gene3D" id="1.10.10.10">
    <property type="entry name" value="Winged helix-like DNA-binding domain superfamily/Winged helix DNA-binding domain"/>
    <property type="match status" value="1"/>
</dbReference>
<evidence type="ECO:0000313" key="2">
    <source>
        <dbReference type="EMBL" id="RWR50589.1"/>
    </source>
</evidence>
<comment type="caution">
    <text evidence="2">The sequence shown here is derived from an EMBL/GenBank/DDBJ whole genome shotgun (WGS) entry which is preliminary data.</text>
</comment>
<dbReference type="EMBL" id="SAVB01000006">
    <property type="protein sequence ID" value="RWR50589.1"/>
    <property type="molecule type" value="Genomic_DNA"/>
</dbReference>
<organism evidence="2 3">
    <name type="scientific">Paenirhodobacter ferrireducens</name>
    <dbReference type="NCBI Taxonomy" id="1215032"/>
    <lineage>
        <taxon>Bacteria</taxon>
        <taxon>Pseudomonadati</taxon>
        <taxon>Pseudomonadota</taxon>
        <taxon>Alphaproteobacteria</taxon>
        <taxon>Rhodobacterales</taxon>
        <taxon>Rhodobacter group</taxon>
        <taxon>Paenirhodobacter</taxon>
    </lineage>
</organism>
<dbReference type="PROSITE" id="PS51702">
    <property type="entry name" value="HTH_MU"/>
    <property type="match status" value="1"/>
</dbReference>